<name>A0AA92K5T7_RALSL</name>
<comment type="similarity">
    <text evidence="2 10">Belongs to the disproportionating enzyme family.</text>
</comment>
<dbReference type="PANTHER" id="PTHR32438:SF5">
    <property type="entry name" value="4-ALPHA-GLUCANOTRANSFERASE DPE1, CHLOROPLASTIC_AMYLOPLASTIC"/>
    <property type="match status" value="1"/>
</dbReference>
<accession>A0AA92K5T7</accession>
<evidence type="ECO:0000256" key="7">
    <source>
        <dbReference type="ARBA" id="ARBA00023277"/>
    </source>
</evidence>
<evidence type="ECO:0000256" key="4">
    <source>
        <dbReference type="ARBA" id="ARBA00020295"/>
    </source>
</evidence>
<dbReference type="AlphaFoldDB" id="A0AA92K5T7"/>
<keyword evidence="5 10" id="KW-0328">Glycosyltransferase</keyword>
<evidence type="ECO:0000313" key="12">
    <source>
        <dbReference type="Proteomes" id="UP000593970"/>
    </source>
</evidence>
<evidence type="ECO:0000256" key="6">
    <source>
        <dbReference type="ARBA" id="ARBA00022679"/>
    </source>
</evidence>
<geneLocation type="plasmid" evidence="11 12">
    <name>pUW774mp</name>
</geneLocation>
<evidence type="ECO:0000256" key="3">
    <source>
        <dbReference type="ARBA" id="ARBA00012560"/>
    </source>
</evidence>
<comment type="catalytic activity">
    <reaction evidence="1 10">
        <text>Transfers a segment of a (1-&gt;4)-alpha-D-glucan to a new position in an acceptor, which may be glucose or a (1-&gt;4)-alpha-D-glucan.</text>
        <dbReference type="EC" id="2.4.1.25"/>
    </reaction>
</comment>
<keyword evidence="11" id="KW-0614">Plasmid</keyword>
<dbReference type="PANTHER" id="PTHR32438">
    <property type="entry name" value="4-ALPHA-GLUCANOTRANSFERASE DPE1, CHLOROPLASTIC/AMYLOPLASTIC"/>
    <property type="match status" value="1"/>
</dbReference>
<keyword evidence="7 10" id="KW-0119">Carbohydrate metabolism</keyword>
<dbReference type="InterPro" id="IPR003385">
    <property type="entry name" value="Glyco_hydro_77"/>
</dbReference>
<sequence length="778" mass="83214">MSQRPAPPSSPPAASALHRLALDAGLLVDWEDAAGRPMRVSDDVLRAVLRCLGLPADSAADEADSQGRLLAEAAEHALPPLVTGVAGRAILLETALPWAATLGGRPYRIDFEHGGGAEGTVHASIGHDRAALRLAPVPVPVPVPGYHRLRIDTGSRTAIETTLAIAPARCYAVSDALQARGRPPDARLWGGSAQLYGLRHDGERAALSAGLGDYTAAGLLARSLARHGADALALSPVHAMFSADTHRYAPYSPSSRLFLNAWMIDPAALLGAEAARQAVSDAGLADDCARLEANALIDWPASAAARLTVLRALHRRLRMQADAGDSAARRRHEDMLAHCAGQGGSLLDHAHFETLDAHLRQAHPPLHHWQHWPAPYRSPSYLAVRAFARDHPDAVDFHRFLQWAAARQLAAAQRAAEDAGMAIGLIADLAVGTDGAGSHAWSRQQDLLIGLTVGAPPDVFNAQGQSWGLTTFSPRAMRMQGFAAFLEMLRAVMAVPGGVRIDHVLGLMRLWVIPDGARALDGVYLRYPLRDLLRLIALESWRNRCIVIGEDLGTVPAGLREQLADAGLLGMRILWFERDYARPEAPFRPPQAWSPASVAMTSTHDLPTVEGWWTGHDLHWQARLGLLPIGMNETEARTRRMADRRALVGAFAQHHRTTVPTAGDDAAQRIAALQTALAQARTATPAQVDTLLAATAGDFATAALAYAAAAPVPLAIAPMEDLLGLLEQPNLPSTIETHPNWRRRLSAPAAGLLAAPVIRARLAALARSRVNADPDSPP</sequence>
<protein>
    <recommendedName>
        <fullName evidence="4 10">4-alpha-glucanotransferase</fullName>
        <ecNumber evidence="3 10">2.4.1.25</ecNumber>
    </recommendedName>
    <alternativeName>
        <fullName evidence="8 10">Amylomaltase</fullName>
    </alternativeName>
    <alternativeName>
        <fullName evidence="9 10">Disproportionating enzyme</fullName>
    </alternativeName>
</protein>
<dbReference type="Gene3D" id="3.20.20.80">
    <property type="entry name" value="Glycosidases"/>
    <property type="match status" value="1"/>
</dbReference>
<evidence type="ECO:0000313" key="11">
    <source>
        <dbReference type="EMBL" id="QOK98919.1"/>
    </source>
</evidence>
<evidence type="ECO:0000256" key="9">
    <source>
        <dbReference type="ARBA" id="ARBA00031501"/>
    </source>
</evidence>
<evidence type="ECO:0000256" key="8">
    <source>
        <dbReference type="ARBA" id="ARBA00031423"/>
    </source>
</evidence>
<dbReference type="SUPFAM" id="SSF51445">
    <property type="entry name" value="(Trans)glycosidases"/>
    <property type="match status" value="1"/>
</dbReference>
<dbReference type="EC" id="2.4.1.25" evidence="3 10"/>
<dbReference type="GO" id="GO:0004134">
    <property type="term" value="F:4-alpha-glucanotransferase activity"/>
    <property type="evidence" value="ECO:0007669"/>
    <property type="project" value="UniProtKB-EC"/>
</dbReference>
<gene>
    <name evidence="11" type="primary">malQ</name>
    <name evidence="11" type="ORF">HF909_21145</name>
</gene>
<dbReference type="GO" id="GO:0005975">
    <property type="term" value="P:carbohydrate metabolic process"/>
    <property type="evidence" value="ECO:0007669"/>
    <property type="project" value="InterPro"/>
</dbReference>
<organism evidence="11 12">
    <name type="scientific">Ralstonia solanacearum</name>
    <name type="common">Pseudomonas solanacearum</name>
    <dbReference type="NCBI Taxonomy" id="305"/>
    <lineage>
        <taxon>Bacteria</taxon>
        <taxon>Pseudomonadati</taxon>
        <taxon>Pseudomonadota</taxon>
        <taxon>Betaproteobacteria</taxon>
        <taxon>Burkholderiales</taxon>
        <taxon>Burkholderiaceae</taxon>
        <taxon>Ralstonia</taxon>
        <taxon>Ralstonia solanacearum species complex</taxon>
    </lineage>
</organism>
<evidence type="ECO:0000256" key="5">
    <source>
        <dbReference type="ARBA" id="ARBA00022676"/>
    </source>
</evidence>
<dbReference type="Proteomes" id="UP000593970">
    <property type="component" value="Plasmid pUW774mp"/>
</dbReference>
<proteinExistence type="inferred from homology"/>
<keyword evidence="6 10" id="KW-0808">Transferase</keyword>
<reference evidence="12" key="1">
    <citation type="submission" date="2020-04" db="EMBL/GenBank/DDBJ databases">
        <title>Ralstonia solanacearum UW576, UW763, UW773, and UW774.</title>
        <authorList>
            <person name="Steidl O."/>
            <person name="Truchon A."/>
            <person name="Allen C."/>
        </authorList>
    </citation>
    <scope>NUCLEOTIDE SEQUENCE [LARGE SCALE GENOMIC DNA]</scope>
    <source>
        <strain evidence="12">UW774</strain>
        <plasmid evidence="12">pUW774mp</plasmid>
    </source>
</reference>
<dbReference type="NCBIfam" id="TIGR00217">
    <property type="entry name" value="malQ"/>
    <property type="match status" value="1"/>
</dbReference>
<evidence type="ECO:0000256" key="10">
    <source>
        <dbReference type="RuleBase" id="RU361207"/>
    </source>
</evidence>
<evidence type="ECO:0000256" key="1">
    <source>
        <dbReference type="ARBA" id="ARBA00000439"/>
    </source>
</evidence>
<dbReference type="Pfam" id="PF02446">
    <property type="entry name" value="Glyco_hydro_77"/>
    <property type="match status" value="1"/>
</dbReference>
<evidence type="ECO:0000256" key="2">
    <source>
        <dbReference type="ARBA" id="ARBA00005684"/>
    </source>
</evidence>
<dbReference type="EMBL" id="CP051170">
    <property type="protein sequence ID" value="QOK98919.1"/>
    <property type="molecule type" value="Genomic_DNA"/>
</dbReference>
<dbReference type="InterPro" id="IPR017853">
    <property type="entry name" value="GH"/>
</dbReference>